<keyword evidence="12" id="KW-1185">Reference proteome</keyword>
<dbReference type="SUPFAM" id="SSF64438">
    <property type="entry name" value="CNF1/YfiH-like putative cysteine hydrolases"/>
    <property type="match status" value="1"/>
</dbReference>
<organism evidence="11 12">
    <name type="scientific">Croceibacterium mercuriale</name>
    <dbReference type="NCBI Taxonomy" id="1572751"/>
    <lineage>
        <taxon>Bacteria</taxon>
        <taxon>Pseudomonadati</taxon>
        <taxon>Pseudomonadota</taxon>
        <taxon>Alphaproteobacteria</taxon>
        <taxon>Sphingomonadales</taxon>
        <taxon>Erythrobacteraceae</taxon>
        <taxon>Croceibacterium</taxon>
    </lineage>
</organism>
<dbReference type="GO" id="GO:0016787">
    <property type="term" value="F:hydrolase activity"/>
    <property type="evidence" value="ECO:0007669"/>
    <property type="project" value="UniProtKB-KW"/>
</dbReference>
<comment type="catalytic activity">
    <reaction evidence="8">
        <text>adenosine + phosphate = alpha-D-ribose 1-phosphate + adenine</text>
        <dbReference type="Rhea" id="RHEA:27642"/>
        <dbReference type="ChEBI" id="CHEBI:16335"/>
        <dbReference type="ChEBI" id="CHEBI:16708"/>
        <dbReference type="ChEBI" id="CHEBI:43474"/>
        <dbReference type="ChEBI" id="CHEBI:57720"/>
        <dbReference type="EC" id="2.4.2.1"/>
    </reaction>
    <physiologicalReaction direction="left-to-right" evidence="8">
        <dbReference type="Rhea" id="RHEA:27643"/>
    </physiologicalReaction>
</comment>
<evidence type="ECO:0000256" key="8">
    <source>
        <dbReference type="ARBA" id="ARBA00048968"/>
    </source>
</evidence>
<evidence type="ECO:0000256" key="1">
    <source>
        <dbReference type="ARBA" id="ARBA00000553"/>
    </source>
</evidence>
<evidence type="ECO:0000256" key="6">
    <source>
        <dbReference type="ARBA" id="ARBA00022833"/>
    </source>
</evidence>
<name>A0A0B2BSP2_9SPHN</name>
<dbReference type="PANTHER" id="PTHR30616">
    <property type="entry name" value="UNCHARACTERIZED PROTEIN YFIH"/>
    <property type="match status" value="1"/>
</dbReference>
<evidence type="ECO:0000256" key="3">
    <source>
        <dbReference type="ARBA" id="ARBA00022679"/>
    </source>
</evidence>
<protein>
    <recommendedName>
        <fullName evidence="10">Purine nucleoside phosphorylase</fullName>
    </recommendedName>
</protein>
<dbReference type="EMBL" id="JTDN01000002">
    <property type="protein sequence ID" value="KHL24588.1"/>
    <property type="molecule type" value="Genomic_DNA"/>
</dbReference>
<proteinExistence type="inferred from homology"/>
<comment type="catalytic activity">
    <reaction evidence="7">
        <text>adenosine + H2O + H(+) = inosine + NH4(+)</text>
        <dbReference type="Rhea" id="RHEA:24408"/>
        <dbReference type="ChEBI" id="CHEBI:15377"/>
        <dbReference type="ChEBI" id="CHEBI:15378"/>
        <dbReference type="ChEBI" id="CHEBI:16335"/>
        <dbReference type="ChEBI" id="CHEBI:17596"/>
        <dbReference type="ChEBI" id="CHEBI:28938"/>
        <dbReference type="EC" id="3.5.4.4"/>
    </reaction>
    <physiologicalReaction direction="left-to-right" evidence="7">
        <dbReference type="Rhea" id="RHEA:24409"/>
    </physiologicalReaction>
</comment>
<keyword evidence="6" id="KW-0862">Zinc</keyword>
<sequence>MAEDLLTADVLAGVPHGFSTAAAGDMGLRGLPAGDPALEPVLANRARIADAVLPGAGLVGVYQVHGATCVEAGAWADDARPQADALVTDRPGMLLGILTADCAPVLLADRAAGVIGAAHAGWKGAVGGVVEETLAAMERLGARRTDIAAAIGPAIGQASYEVDAPFRTRFIEDEARFFAPGARVGHWQFDLSGFVAARLAAGGVRQVAVLPCDTYRQADRFFSFRRATHQGKADYGRQLSLIGLPDRRRSVRAHIV</sequence>
<comment type="similarity">
    <text evidence="2 10">Belongs to the purine nucleoside phosphorylase YfiH/LACC1 family.</text>
</comment>
<evidence type="ECO:0000256" key="9">
    <source>
        <dbReference type="ARBA" id="ARBA00049893"/>
    </source>
</evidence>
<evidence type="ECO:0000313" key="11">
    <source>
        <dbReference type="EMBL" id="KHL24588.1"/>
    </source>
</evidence>
<evidence type="ECO:0000256" key="5">
    <source>
        <dbReference type="ARBA" id="ARBA00022801"/>
    </source>
</evidence>
<evidence type="ECO:0000256" key="4">
    <source>
        <dbReference type="ARBA" id="ARBA00022723"/>
    </source>
</evidence>
<evidence type="ECO:0000313" key="12">
    <source>
        <dbReference type="Proteomes" id="UP000030988"/>
    </source>
</evidence>
<dbReference type="STRING" id="1572751.PK98_11455"/>
<dbReference type="RefSeq" id="WP_039097037.1">
    <property type="nucleotide sequence ID" value="NZ_JTDN01000002.1"/>
</dbReference>
<dbReference type="PANTHER" id="PTHR30616:SF2">
    <property type="entry name" value="PURINE NUCLEOSIDE PHOSPHORYLASE LACC1"/>
    <property type="match status" value="1"/>
</dbReference>
<dbReference type="InterPro" id="IPR038371">
    <property type="entry name" value="Cu_polyphenol_OxRdtase_sf"/>
</dbReference>
<dbReference type="Gene3D" id="3.60.140.10">
    <property type="entry name" value="CNF1/YfiH-like putative cysteine hydrolases"/>
    <property type="match status" value="1"/>
</dbReference>
<comment type="caution">
    <text evidence="11">The sequence shown here is derived from an EMBL/GenBank/DDBJ whole genome shotgun (WGS) entry which is preliminary data.</text>
</comment>
<keyword evidence="5" id="KW-0378">Hydrolase</keyword>
<comment type="catalytic activity">
    <reaction evidence="9">
        <text>S-methyl-5'-thioadenosine + phosphate = 5-(methylsulfanyl)-alpha-D-ribose 1-phosphate + adenine</text>
        <dbReference type="Rhea" id="RHEA:11852"/>
        <dbReference type="ChEBI" id="CHEBI:16708"/>
        <dbReference type="ChEBI" id="CHEBI:17509"/>
        <dbReference type="ChEBI" id="CHEBI:43474"/>
        <dbReference type="ChEBI" id="CHEBI:58533"/>
        <dbReference type="EC" id="2.4.2.28"/>
    </reaction>
    <physiologicalReaction direction="left-to-right" evidence="9">
        <dbReference type="Rhea" id="RHEA:11853"/>
    </physiologicalReaction>
</comment>
<dbReference type="GO" id="GO:0017061">
    <property type="term" value="F:S-methyl-5-thioadenosine phosphorylase activity"/>
    <property type="evidence" value="ECO:0007669"/>
    <property type="project" value="UniProtKB-EC"/>
</dbReference>
<dbReference type="Proteomes" id="UP000030988">
    <property type="component" value="Unassembled WGS sequence"/>
</dbReference>
<evidence type="ECO:0000256" key="2">
    <source>
        <dbReference type="ARBA" id="ARBA00007353"/>
    </source>
</evidence>
<dbReference type="AlphaFoldDB" id="A0A0B2BSP2"/>
<gene>
    <name evidence="11" type="ORF">PK98_11455</name>
</gene>
<dbReference type="Pfam" id="PF02578">
    <property type="entry name" value="Cu-oxidase_4"/>
    <property type="match status" value="1"/>
</dbReference>
<keyword evidence="3" id="KW-0808">Transferase</keyword>
<dbReference type="NCBIfam" id="TIGR00726">
    <property type="entry name" value="peptidoglycan editing factor PgeF"/>
    <property type="match status" value="1"/>
</dbReference>
<dbReference type="CDD" id="cd16833">
    <property type="entry name" value="YfiH"/>
    <property type="match status" value="1"/>
</dbReference>
<evidence type="ECO:0000256" key="10">
    <source>
        <dbReference type="RuleBase" id="RU361274"/>
    </source>
</evidence>
<dbReference type="InterPro" id="IPR003730">
    <property type="entry name" value="Cu_polyphenol_OxRdtase"/>
</dbReference>
<dbReference type="GO" id="GO:0005507">
    <property type="term" value="F:copper ion binding"/>
    <property type="evidence" value="ECO:0007669"/>
    <property type="project" value="TreeGrafter"/>
</dbReference>
<comment type="catalytic activity">
    <reaction evidence="1">
        <text>inosine + phosphate = alpha-D-ribose 1-phosphate + hypoxanthine</text>
        <dbReference type="Rhea" id="RHEA:27646"/>
        <dbReference type="ChEBI" id="CHEBI:17368"/>
        <dbReference type="ChEBI" id="CHEBI:17596"/>
        <dbReference type="ChEBI" id="CHEBI:43474"/>
        <dbReference type="ChEBI" id="CHEBI:57720"/>
        <dbReference type="EC" id="2.4.2.1"/>
    </reaction>
    <physiologicalReaction direction="left-to-right" evidence="1">
        <dbReference type="Rhea" id="RHEA:27647"/>
    </physiologicalReaction>
</comment>
<evidence type="ECO:0000256" key="7">
    <source>
        <dbReference type="ARBA" id="ARBA00047989"/>
    </source>
</evidence>
<dbReference type="OrthoDB" id="4279at2"/>
<accession>A0A0B2BSP2</accession>
<reference evidence="11 12" key="1">
    <citation type="submission" date="2014-11" db="EMBL/GenBank/DDBJ databases">
        <title>Draft genome sequence of Kirrobacter mercurialis.</title>
        <authorList>
            <person name="Coil D.A."/>
            <person name="Eisen J.A."/>
        </authorList>
    </citation>
    <scope>NUCLEOTIDE SEQUENCE [LARGE SCALE GENOMIC DNA]</scope>
    <source>
        <strain evidence="11 12">Coronado</strain>
    </source>
</reference>
<dbReference type="InterPro" id="IPR011324">
    <property type="entry name" value="Cytotoxic_necrot_fac-like_cat"/>
</dbReference>
<keyword evidence="4" id="KW-0479">Metal-binding</keyword>